<dbReference type="AlphaFoldDB" id="A0AAV2GH97"/>
<reference evidence="2 3" key="1">
    <citation type="submission" date="2024-04" db="EMBL/GenBank/DDBJ databases">
        <authorList>
            <person name="Fracassetti M."/>
        </authorList>
    </citation>
    <scope>NUCLEOTIDE SEQUENCE [LARGE SCALE GENOMIC DNA]</scope>
</reference>
<keyword evidence="3" id="KW-1185">Reference proteome</keyword>
<feature type="compositionally biased region" description="Basic and acidic residues" evidence="1">
    <location>
        <begin position="51"/>
        <end position="63"/>
    </location>
</feature>
<dbReference type="Proteomes" id="UP001497516">
    <property type="component" value="Chromosome 8"/>
</dbReference>
<dbReference type="PANTHER" id="PTHR36387:SF2">
    <property type="entry name" value="UDP-N-ACETYLMURAMOYL-L-ALANYL-D-GLUTAMATE-2, 6-DIAMINOPIMELATE LIGASE"/>
    <property type="match status" value="1"/>
</dbReference>
<protein>
    <submittedName>
        <fullName evidence="2">Uncharacterized protein</fullName>
    </submittedName>
</protein>
<accession>A0AAV2GH97</accession>
<feature type="region of interest" description="Disordered" evidence="1">
    <location>
        <begin position="33"/>
        <end position="89"/>
    </location>
</feature>
<feature type="compositionally biased region" description="Acidic residues" evidence="1">
    <location>
        <begin position="7"/>
        <end position="20"/>
    </location>
</feature>
<name>A0AAV2GH97_9ROSI</name>
<sequence length="184" mass="20513">MSKSEDYDSDAPEEFTAEQGIELDAEIRKIQKENKSRIAREGKALRRKWAERKTPRPSKKGDEGVQDTVETEDGDEEDGSLTAKGMLPSDIVQQLAAREKKVFFTESDDEDTGANSKLPPRKKKARGSGPQTVILNEISPPPCLQNSLEFLKKNKMRLSRSSAVLNNSSQALRFISTSCLLSKK</sequence>
<dbReference type="PANTHER" id="PTHR36387">
    <property type="entry name" value="UDP-N-ACETYLMURAMOYL-L-ALANYL-D-GLUTAMATE-2, 6-DIAMINOPIMELATE LIGASE"/>
    <property type="match status" value="1"/>
</dbReference>
<gene>
    <name evidence="2" type="ORF">LTRI10_LOCUS48393</name>
</gene>
<evidence type="ECO:0000313" key="3">
    <source>
        <dbReference type="Proteomes" id="UP001497516"/>
    </source>
</evidence>
<evidence type="ECO:0000256" key="1">
    <source>
        <dbReference type="SAM" id="MobiDB-lite"/>
    </source>
</evidence>
<feature type="compositionally biased region" description="Basic and acidic residues" evidence="1">
    <location>
        <begin position="33"/>
        <end position="44"/>
    </location>
</feature>
<dbReference type="EMBL" id="OZ034821">
    <property type="protein sequence ID" value="CAL1408830.1"/>
    <property type="molecule type" value="Genomic_DNA"/>
</dbReference>
<feature type="compositionally biased region" description="Acidic residues" evidence="1">
    <location>
        <begin position="69"/>
        <end position="79"/>
    </location>
</feature>
<organism evidence="2 3">
    <name type="scientific">Linum trigynum</name>
    <dbReference type="NCBI Taxonomy" id="586398"/>
    <lineage>
        <taxon>Eukaryota</taxon>
        <taxon>Viridiplantae</taxon>
        <taxon>Streptophyta</taxon>
        <taxon>Embryophyta</taxon>
        <taxon>Tracheophyta</taxon>
        <taxon>Spermatophyta</taxon>
        <taxon>Magnoliopsida</taxon>
        <taxon>eudicotyledons</taxon>
        <taxon>Gunneridae</taxon>
        <taxon>Pentapetalae</taxon>
        <taxon>rosids</taxon>
        <taxon>fabids</taxon>
        <taxon>Malpighiales</taxon>
        <taxon>Linaceae</taxon>
        <taxon>Linum</taxon>
    </lineage>
</organism>
<feature type="region of interest" description="Disordered" evidence="1">
    <location>
        <begin position="1"/>
        <end position="20"/>
    </location>
</feature>
<feature type="region of interest" description="Disordered" evidence="1">
    <location>
        <begin position="103"/>
        <end position="138"/>
    </location>
</feature>
<proteinExistence type="predicted"/>
<evidence type="ECO:0000313" key="2">
    <source>
        <dbReference type="EMBL" id="CAL1408830.1"/>
    </source>
</evidence>